<evidence type="ECO:0000313" key="2">
    <source>
        <dbReference type="EMBL" id="KAI6648076.1"/>
    </source>
</evidence>
<dbReference type="PROSITE" id="PS50297">
    <property type="entry name" value="ANK_REP_REGION"/>
    <property type="match status" value="2"/>
</dbReference>
<dbReference type="EMBL" id="JAKMXF010000332">
    <property type="protein sequence ID" value="KAI6648076.1"/>
    <property type="molecule type" value="Genomic_DNA"/>
</dbReference>
<reference evidence="2 3" key="1">
    <citation type="journal article" date="2023" name="BMC Biol.">
        <title>The compact genome of the sponge Oopsacas minuta (Hexactinellida) is lacking key metazoan core genes.</title>
        <authorList>
            <person name="Santini S."/>
            <person name="Schenkelaars Q."/>
            <person name="Jourda C."/>
            <person name="Duchesne M."/>
            <person name="Belahbib H."/>
            <person name="Rocher C."/>
            <person name="Selva M."/>
            <person name="Riesgo A."/>
            <person name="Vervoort M."/>
            <person name="Leys S.P."/>
            <person name="Kodjabachian L."/>
            <person name="Le Bivic A."/>
            <person name="Borchiellini C."/>
            <person name="Claverie J.M."/>
            <person name="Renard E."/>
        </authorList>
    </citation>
    <scope>NUCLEOTIDE SEQUENCE [LARGE SCALE GENOMIC DNA]</scope>
    <source>
        <strain evidence="2">SPO-2</strain>
    </source>
</reference>
<dbReference type="SMART" id="SM00248">
    <property type="entry name" value="ANK"/>
    <property type="match status" value="4"/>
</dbReference>
<dbReference type="PROSITE" id="PS50088">
    <property type="entry name" value="ANK_REPEAT"/>
    <property type="match status" value="2"/>
</dbReference>
<dbReference type="AlphaFoldDB" id="A0AAV7JGX7"/>
<protein>
    <submittedName>
        <fullName evidence="2">Feminization-1b</fullName>
    </submittedName>
</protein>
<dbReference type="InterPro" id="IPR039323">
    <property type="entry name" value="ANKRD_45/46/60"/>
</dbReference>
<dbReference type="InterPro" id="IPR036770">
    <property type="entry name" value="Ankyrin_rpt-contain_sf"/>
</dbReference>
<keyword evidence="1" id="KW-0040">ANK repeat</keyword>
<dbReference type="SUPFAM" id="SSF48403">
    <property type="entry name" value="Ankyrin repeat"/>
    <property type="match status" value="1"/>
</dbReference>
<dbReference type="Proteomes" id="UP001165289">
    <property type="component" value="Unassembled WGS sequence"/>
</dbReference>
<evidence type="ECO:0000313" key="3">
    <source>
        <dbReference type="Proteomes" id="UP001165289"/>
    </source>
</evidence>
<gene>
    <name evidence="2" type="ORF">LOD99_11885</name>
</gene>
<organism evidence="2 3">
    <name type="scientific">Oopsacas minuta</name>
    <dbReference type="NCBI Taxonomy" id="111878"/>
    <lineage>
        <taxon>Eukaryota</taxon>
        <taxon>Metazoa</taxon>
        <taxon>Porifera</taxon>
        <taxon>Hexactinellida</taxon>
        <taxon>Hexasterophora</taxon>
        <taxon>Lyssacinosida</taxon>
        <taxon>Leucopsacidae</taxon>
        <taxon>Oopsacas</taxon>
    </lineage>
</organism>
<sequence length="272" mass="29515">MASSHLQPLTTTSSDELSWNKQLMDCAAKGEISLFQDQLATLLKNTVPEEIFQPEGNKGSPLVRAAQNGQNMIVTYILKNFIEVLDLEYTMTVKSNHAVLEIRGVTALWCAALGGHIDIVRELVEAGANINHTNATNSTPLSAASYNNRVEVIKCLLNKGADISIANQGGLAPVMVAVMRDNEDAIRLLEDMQPVAHEPVPDLEAFLSTLALHTDVVIEDTVEPSVGDESDMAEDGDEKALASNADSLKFLSRIENRLIYTTGQSPDCLVEL</sequence>
<dbReference type="PANTHER" id="PTHR22677">
    <property type="entry name" value="ANKYRIN REPEAT DOMAIN-CONTAINING PROTEIN 60"/>
    <property type="match status" value="1"/>
</dbReference>
<evidence type="ECO:0000256" key="1">
    <source>
        <dbReference type="PROSITE-ProRule" id="PRU00023"/>
    </source>
</evidence>
<dbReference type="InterPro" id="IPR002110">
    <property type="entry name" value="Ankyrin_rpt"/>
</dbReference>
<accession>A0AAV7JGX7</accession>
<comment type="caution">
    <text evidence="2">The sequence shown here is derived from an EMBL/GenBank/DDBJ whole genome shotgun (WGS) entry which is preliminary data.</text>
</comment>
<dbReference type="PANTHER" id="PTHR22677:SF4">
    <property type="entry name" value="USHER SYNDROME TYPE-1G PROTEIN-LIKE PROTEIN"/>
    <property type="match status" value="1"/>
</dbReference>
<dbReference type="PRINTS" id="PR01415">
    <property type="entry name" value="ANKYRIN"/>
</dbReference>
<dbReference type="Gene3D" id="1.25.40.20">
    <property type="entry name" value="Ankyrin repeat-containing domain"/>
    <property type="match status" value="1"/>
</dbReference>
<dbReference type="Pfam" id="PF12796">
    <property type="entry name" value="Ank_2"/>
    <property type="match status" value="1"/>
</dbReference>
<feature type="repeat" description="ANK" evidence="1">
    <location>
        <begin position="103"/>
        <end position="135"/>
    </location>
</feature>
<name>A0AAV7JGX7_9METZ</name>
<keyword evidence="3" id="KW-1185">Reference proteome</keyword>
<proteinExistence type="predicted"/>
<feature type="repeat" description="ANK" evidence="1">
    <location>
        <begin position="136"/>
        <end position="168"/>
    </location>
</feature>